<dbReference type="RefSeq" id="WP_183347321.1">
    <property type="nucleotide sequence ID" value="NZ_BLXY01000003.1"/>
</dbReference>
<reference evidence="4" key="3">
    <citation type="submission" date="2022-04" db="EMBL/GenBank/DDBJ databases">
        <authorList>
            <person name="Liu G."/>
        </authorList>
    </citation>
    <scope>NUCLEOTIDE SEQUENCE</scope>
    <source>
        <strain evidence="4">RG22</strain>
    </source>
</reference>
<dbReference type="CDD" id="cd03789">
    <property type="entry name" value="GT9_LPS_heptosyltransferase"/>
    <property type="match status" value="1"/>
</dbReference>
<keyword evidence="2" id="KW-0808">Transferase</keyword>
<dbReference type="PANTHER" id="PTHR30160">
    <property type="entry name" value="TETRAACYLDISACCHARIDE 4'-KINASE-RELATED"/>
    <property type="match status" value="1"/>
</dbReference>
<dbReference type="GO" id="GO:0009244">
    <property type="term" value="P:lipopolysaccharide core region biosynthetic process"/>
    <property type="evidence" value="ECO:0007669"/>
    <property type="project" value="TreeGrafter"/>
</dbReference>
<sequence>MTASPSHNWRKRAVLARNFLLDGLMALSPRAARQPDKAEVLLVRLDAIGDFVLWLDAAAALRRLFPPDRYRLVLLGNALWSDLAALQPCFDEVIGVDLKQFHNSPGYRCNLWRRLRSRRWDIAINPTCSRHFPYDDAVIRVCGARERIGSEGDLANQRQWEKRISNRWYTRLLPARRGTMMELERNAEFVRGLGLAQFSPRLSRLEVPALAVAFPQPYYVVVPGAGRAMRQWPVENFAAVMRMIWDRYRLKAVICGAPGEEPVGRQLQQLLQGQAEVEDRTGVTTLPEFCALIRDAVMVLGNESSSIHIAAAVGTSSICLAGGGHFGRFVPYPELDADRRALPVTLFQRMECFNCNWDCIHPCQGTVAPCLERVTVDEVWRAAGELLNREGVL</sequence>
<dbReference type="GO" id="GO:0005829">
    <property type="term" value="C:cytosol"/>
    <property type="evidence" value="ECO:0007669"/>
    <property type="project" value="TreeGrafter"/>
</dbReference>
<dbReference type="GO" id="GO:0008713">
    <property type="term" value="F:ADP-heptose-lipopolysaccharide heptosyltransferase activity"/>
    <property type="evidence" value="ECO:0007669"/>
    <property type="project" value="TreeGrafter"/>
</dbReference>
<dbReference type="InterPro" id="IPR051199">
    <property type="entry name" value="LPS_LOS_Heptosyltrfase"/>
</dbReference>
<dbReference type="Gene3D" id="3.40.50.2000">
    <property type="entry name" value="Glycogen Phosphorylase B"/>
    <property type="match status" value="2"/>
</dbReference>
<reference evidence="3" key="2">
    <citation type="journal article" date="2021" name="Int. J. Syst. Evol. Microbiol.">
        <title>Geomonas silvestris sp. nov., Geomonas paludis sp. nov. and Geomonas limicola sp. nov., isolated from terrestrial environments, and emended description of the genus Geomonas.</title>
        <authorList>
            <person name="Itoh H."/>
            <person name="Xu Z."/>
            <person name="Masuda Y."/>
            <person name="Ushijima N."/>
            <person name="Hayakawa C."/>
            <person name="Shiratori Y."/>
            <person name="Senoo K."/>
        </authorList>
    </citation>
    <scope>NUCLEOTIDE SEQUENCE</scope>
    <source>
        <strain evidence="3">Red736</strain>
    </source>
</reference>
<dbReference type="EMBL" id="BLXY01000003">
    <property type="protein sequence ID" value="GFO64352.1"/>
    <property type="molecule type" value="Genomic_DNA"/>
</dbReference>
<gene>
    <name evidence="3" type="ORF">GMPD_22710</name>
    <name evidence="4" type="ORF">M1B72_12995</name>
</gene>
<dbReference type="Proteomes" id="UP000568888">
    <property type="component" value="Unassembled WGS sequence"/>
</dbReference>
<reference evidence="5" key="1">
    <citation type="submission" date="2020-06" db="EMBL/GenBank/DDBJ databases">
        <title>Draft genomic sequecing of Geomonas sp. Red736.</title>
        <authorList>
            <person name="Itoh H."/>
            <person name="Xu Z.X."/>
            <person name="Ushijima N."/>
            <person name="Masuda Y."/>
            <person name="Shiratori Y."/>
            <person name="Senoo K."/>
        </authorList>
    </citation>
    <scope>NUCLEOTIDE SEQUENCE [LARGE SCALE GENOMIC DNA]</scope>
    <source>
        <strain evidence="5">Red736</strain>
    </source>
</reference>
<evidence type="ECO:0000313" key="5">
    <source>
        <dbReference type="Proteomes" id="UP000568888"/>
    </source>
</evidence>
<name>A0A6V8MW98_9BACT</name>
<dbReference type="SUPFAM" id="SSF53756">
    <property type="entry name" value="UDP-Glycosyltransferase/glycogen phosphorylase"/>
    <property type="match status" value="1"/>
</dbReference>
<dbReference type="Proteomes" id="UP000831485">
    <property type="component" value="Chromosome"/>
</dbReference>
<evidence type="ECO:0000256" key="2">
    <source>
        <dbReference type="ARBA" id="ARBA00022679"/>
    </source>
</evidence>
<proteinExistence type="predicted"/>
<keyword evidence="1" id="KW-0328">Glycosyltransferase</keyword>
<dbReference type="InterPro" id="IPR002201">
    <property type="entry name" value="Glyco_trans_9"/>
</dbReference>
<dbReference type="EMBL" id="CP096574">
    <property type="protein sequence ID" value="UPU34367.1"/>
    <property type="molecule type" value="Genomic_DNA"/>
</dbReference>
<dbReference type="AlphaFoldDB" id="A0A6V8MW98"/>
<keyword evidence="6" id="KW-1185">Reference proteome</keyword>
<evidence type="ECO:0000256" key="1">
    <source>
        <dbReference type="ARBA" id="ARBA00022676"/>
    </source>
</evidence>
<organism evidence="3 5">
    <name type="scientific">Geomonas paludis</name>
    <dbReference type="NCBI Taxonomy" id="2740185"/>
    <lineage>
        <taxon>Bacteria</taxon>
        <taxon>Pseudomonadati</taxon>
        <taxon>Thermodesulfobacteriota</taxon>
        <taxon>Desulfuromonadia</taxon>
        <taxon>Geobacterales</taxon>
        <taxon>Geobacteraceae</taxon>
        <taxon>Geomonas</taxon>
    </lineage>
</organism>
<evidence type="ECO:0000313" key="3">
    <source>
        <dbReference type="EMBL" id="GFO64352.1"/>
    </source>
</evidence>
<evidence type="ECO:0000313" key="4">
    <source>
        <dbReference type="EMBL" id="UPU34367.1"/>
    </source>
</evidence>
<protein>
    <submittedName>
        <fullName evidence="4">Glycosyltransferase family 9 protein</fullName>
    </submittedName>
</protein>
<evidence type="ECO:0000313" key="6">
    <source>
        <dbReference type="Proteomes" id="UP000831485"/>
    </source>
</evidence>
<accession>A0A6V8MW98</accession>
<dbReference type="Pfam" id="PF01075">
    <property type="entry name" value="Glyco_transf_9"/>
    <property type="match status" value="1"/>
</dbReference>
<dbReference type="PANTHER" id="PTHR30160:SF1">
    <property type="entry name" value="LIPOPOLYSACCHARIDE 1,2-N-ACETYLGLUCOSAMINETRANSFERASE-RELATED"/>
    <property type="match status" value="1"/>
</dbReference>